<protein>
    <submittedName>
        <fullName evidence="2">Uncharacterized protein</fullName>
    </submittedName>
</protein>
<dbReference type="AlphaFoldDB" id="A0A2N7WSN4"/>
<evidence type="ECO:0000313" key="2">
    <source>
        <dbReference type="EMBL" id="CAB3674673.1"/>
    </source>
</evidence>
<evidence type="ECO:0000256" key="1">
    <source>
        <dbReference type="SAM" id="Phobius"/>
    </source>
</evidence>
<gene>
    <name evidence="3" type="ORF">C0Z16_07700</name>
    <name evidence="2" type="ORF">LMG27174_02324</name>
</gene>
<dbReference type="OrthoDB" id="9008579at2"/>
<reference evidence="2 5" key="2">
    <citation type="submission" date="2020-04" db="EMBL/GenBank/DDBJ databases">
        <authorList>
            <person name="De Canck E."/>
        </authorList>
    </citation>
    <scope>NUCLEOTIDE SEQUENCE [LARGE SCALE GENOMIC DNA]</scope>
    <source>
        <strain evidence="2 5">LMG 27174</strain>
    </source>
</reference>
<accession>A0A2N7WSN4</accession>
<proteinExistence type="predicted"/>
<keyword evidence="4" id="KW-1185">Reference proteome</keyword>
<feature type="transmembrane region" description="Helical" evidence="1">
    <location>
        <begin position="30"/>
        <end position="50"/>
    </location>
</feature>
<evidence type="ECO:0000313" key="4">
    <source>
        <dbReference type="Proteomes" id="UP000235659"/>
    </source>
</evidence>
<organism evidence="2 5">
    <name type="scientific">Paraburkholderia rhynchosiae</name>
    <dbReference type="NCBI Taxonomy" id="487049"/>
    <lineage>
        <taxon>Bacteria</taxon>
        <taxon>Pseudomonadati</taxon>
        <taxon>Pseudomonadota</taxon>
        <taxon>Betaproteobacteria</taxon>
        <taxon>Burkholderiales</taxon>
        <taxon>Burkholderiaceae</taxon>
        <taxon>Paraburkholderia</taxon>
    </lineage>
</organism>
<keyword evidence="1" id="KW-1133">Transmembrane helix</keyword>
<evidence type="ECO:0000313" key="5">
    <source>
        <dbReference type="Proteomes" id="UP000494205"/>
    </source>
</evidence>
<sequence length="133" mass="14192">MADRPFSRDAGGLAHRAYTLEPVRSLRFRMAVWAIVCGLSALAGAAAVVVGEARRTGIPQTQQCLPAPVDKSAGQTELARSRLALEQESAARMAVQKTADSAAADVTRLNTELQFLRGQSKAAPHAQTPTPRR</sequence>
<evidence type="ECO:0000313" key="3">
    <source>
        <dbReference type="EMBL" id="PMS32476.1"/>
    </source>
</evidence>
<keyword evidence="1" id="KW-0472">Membrane</keyword>
<dbReference type="Proteomes" id="UP000494205">
    <property type="component" value="Unassembled WGS sequence"/>
</dbReference>
<keyword evidence="1" id="KW-0812">Transmembrane</keyword>
<dbReference type="RefSeq" id="WP_102631576.1">
    <property type="nucleotide sequence ID" value="NZ_CADIJZ010000007.1"/>
</dbReference>
<dbReference type="EMBL" id="PNXY01000004">
    <property type="protein sequence ID" value="PMS32476.1"/>
    <property type="molecule type" value="Genomic_DNA"/>
</dbReference>
<name>A0A2N7WSN4_9BURK</name>
<dbReference type="Proteomes" id="UP000235659">
    <property type="component" value="Unassembled WGS sequence"/>
</dbReference>
<dbReference type="EMBL" id="CADIJZ010000007">
    <property type="protein sequence ID" value="CAB3674673.1"/>
    <property type="molecule type" value="Genomic_DNA"/>
</dbReference>
<reference evidence="3 4" key="1">
    <citation type="submission" date="2018-01" db="EMBL/GenBank/DDBJ databases">
        <title>Whole genome analyses suggest that Burkholderia sensu lato contains two further novel genera in the rhizoxinica-symbiotica group Mycetohabitans gen. nov., and Trinickia gen. nov.: implications for the evolution of diazotrophy and nodulation in the Burkholderiaceae.</title>
        <authorList>
            <person name="Estrada-de los Santos P."/>
            <person name="Palmer M."/>
            <person name="Chavez-Ramirez B."/>
            <person name="Beukes C."/>
            <person name="Steenkamp E.T."/>
            <person name="Hirsch A.M."/>
            <person name="Manyaka P."/>
            <person name="Maluk M."/>
            <person name="Lafos M."/>
            <person name="Crook M."/>
            <person name="Gross E."/>
            <person name="Simon M.F."/>
            <person name="Bueno dos Reis Junior F."/>
            <person name="Poole P.S."/>
            <person name="Venter S.N."/>
            <person name="James E.K."/>
        </authorList>
    </citation>
    <scope>NUCLEOTIDE SEQUENCE [LARGE SCALE GENOMIC DNA]</scope>
    <source>
        <strain evidence="3 4">WSM 3937</strain>
    </source>
</reference>